<reference evidence="2 3" key="1">
    <citation type="submission" date="2018-03" db="EMBL/GenBank/DDBJ databases">
        <title>Genomic Encyclopedia of Type Strains, Phase III (KMG-III): the genomes of soil and plant-associated and newly described type strains.</title>
        <authorList>
            <person name="Whitman W."/>
        </authorList>
    </citation>
    <scope>NUCLEOTIDE SEQUENCE [LARGE SCALE GENOMIC DNA]</scope>
    <source>
        <strain evidence="2 3">CGMCC 1.07653</strain>
    </source>
</reference>
<protein>
    <submittedName>
        <fullName evidence="2">Sporulation lipoprotein YhcN/YlaJ</fullName>
    </submittedName>
</protein>
<name>A0A2P8HWP6_9BACI</name>
<dbReference type="Proteomes" id="UP000242310">
    <property type="component" value="Unassembled WGS sequence"/>
</dbReference>
<dbReference type="RefSeq" id="WP_181315243.1">
    <property type="nucleotide sequence ID" value="NZ_PYAV01000003.1"/>
</dbReference>
<sequence>MRKGLLLLCSIIVTSGCVYEKSSESFGAGEGTDDAYSGYGLELYEDHEGPLIDFFAPDDDKVQFGDEALKKNRINQEENEPFLSGSHQRKQYQRDRMNVQRSGHVNDKYEDQGKAVDQGISLDPLSSENLTQMEEVFDAYVVETDDVIYAGLAVKPGKKEPVLEKLKHEAAQTKISKPIKVYTDRRSVQRIQASTTENRPGLLDDLERAEFEMVKIEENLRHFGE</sequence>
<evidence type="ECO:0000313" key="2">
    <source>
        <dbReference type="EMBL" id="PSL50585.1"/>
    </source>
</evidence>
<organism evidence="2 3">
    <name type="scientific">Salsuginibacillus halophilus</name>
    <dbReference type="NCBI Taxonomy" id="517424"/>
    <lineage>
        <taxon>Bacteria</taxon>
        <taxon>Bacillati</taxon>
        <taxon>Bacillota</taxon>
        <taxon>Bacilli</taxon>
        <taxon>Bacillales</taxon>
        <taxon>Bacillaceae</taxon>
        <taxon>Salsuginibacillus</taxon>
    </lineage>
</organism>
<evidence type="ECO:0000256" key="1">
    <source>
        <dbReference type="SAM" id="MobiDB-lite"/>
    </source>
</evidence>
<dbReference type="AlphaFoldDB" id="A0A2P8HWP6"/>
<keyword evidence="3" id="KW-1185">Reference proteome</keyword>
<comment type="caution">
    <text evidence="2">The sequence shown here is derived from an EMBL/GenBank/DDBJ whole genome shotgun (WGS) entry which is preliminary data.</text>
</comment>
<gene>
    <name evidence="2" type="ORF">B0H94_103198</name>
</gene>
<feature type="region of interest" description="Disordered" evidence="1">
    <location>
        <begin position="73"/>
        <end position="104"/>
    </location>
</feature>
<proteinExistence type="predicted"/>
<dbReference type="PROSITE" id="PS51257">
    <property type="entry name" value="PROKAR_LIPOPROTEIN"/>
    <property type="match status" value="1"/>
</dbReference>
<dbReference type="EMBL" id="PYAV01000003">
    <property type="protein sequence ID" value="PSL50585.1"/>
    <property type="molecule type" value="Genomic_DNA"/>
</dbReference>
<feature type="compositionally biased region" description="Basic and acidic residues" evidence="1">
    <location>
        <begin position="92"/>
        <end position="104"/>
    </location>
</feature>
<keyword evidence="2" id="KW-0449">Lipoprotein</keyword>
<accession>A0A2P8HWP6</accession>
<evidence type="ECO:0000313" key="3">
    <source>
        <dbReference type="Proteomes" id="UP000242310"/>
    </source>
</evidence>